<evidence type="ECO:0000256" key="1">
    <source>
        <dbReference type="SAM" id="Phobius"/>
    </source>
</evidence>
<reference evidence="2" key="1">
    <citation type="journal article" date="2012" name="PLoS ONE">
        <title>Gene sets for utilization of primary and secondary nutrition supplies in the distal gut of endangered iberian lynx.</title>
        <authorList>
            <person name="Alcaide M."/>
            <person name="Messina E."/>
            <person name="Richter M."/>
            <person name="Bargiela R."/>
            <person name="Peplies J."/>
            <person name="Huws S.A."/>
            <person name="Newbold C.J."/>
            <person name="Golyshin P.N."/>
            <person name="Simon M.A."/>
            <person name="Lopez G."/>
            <person name="Yakimov M.M."/>
            <person name="Ferrer M."/>
        </authorList>
    </citation>
    <scope>NUCLEOTIDE SEQUENCE</scope>
</reference>
<organism evidence="2">
    <name type="scientific">gut metagenome</name>
    <dbReference type="NCBI Taxonomy" id="749906"/>
    <lineage>
        <taxon>unclassified sequences</taxon>
        <taxon>metagenomes</taxon>
        <taxon>organismal metagenomes</taxon>
    </lineage>
</organism>
<proteinExistence type="predicted"/>
<evidence type="ECO:0000313" key="2">
    <source>
        <dbReference type="EMBL" id="EJX06274.1"/>
    </source>
</evidence>
<accession>J9GGY8</accession>
<name>J9GGY8_9ZZZZ</name>
<comment type="caution">
    <text evidence="2">The sequence shown here is derived from an EMBL/GenBank/DDBJ whole genome shotgun (WGS) entry which is preliminary data.</text>
</comment>
<keyword evidence="1" id="KW-0472">Membrane</keyword>
<gene>
    <name evidence="2" type="ORF">EVA_05616</name>
</gene>
<dbReference type="AlphaFoldDB" id="J9GGY8"/>
<sequence length="57" mass="6236">MFFAAEPLSFAATSNPSSDSLTICSAASPPLFIASVLLSFHFFFLCTDNFKITFHNL</sequence>
<keyword evidence="1" id="KW-1133">Transmembrane helix</keyword>
<dbReference type="EMBL" id="AMCI01001215">
    <property type="protein sequence ID" value="EJX06274.1"/>
    <property type="molecule type" value="Genomic_DNA"/>
</dbReference>
<protein>
    <submittedName>
        <fullName evidence="2">Uncharacterized protein</fullName>
    </submittedName>
</protein>
<feature type="transmembrane region" description="Helical" evidence="1">
    <location>
        <begin position="20"/>
        <end position="45"/>
    </location>
</feature>
<keyword evidence="1" id="KW-0812">Transmembrane</keyword>